<dbReference type="GO" id="GO:0055085">
    <property type="term" value="P:transmembrane transport"/>
    <property type="evidence" value="ECO:0007669"/>
    <property type="project" value="InterPro"/>
</dbReference>
<dbReference type="PROSITE" id="PS01037">
    <property type="entry name" value="SBP_BACTERIAL_1"/>
    <property type="match status" value="1"/>
</dbReference>
<gene>
    <name evidence="10" type="ORF">I2H38_04785</name>
</gene>
<dbReference type="InterPro" id="IPR006061">
    <property type="entry name" value="SBP_1_CS"/>
</dbReference>
<dbReference type="AlphaFoldDB" id="A0A931BKN4"/>
<evidence type="ECO:0000256" key="9">
    <source>
        <dbReference type="SAM" id="SignalP"/>
    </source>
</evidence>
<evidence type="ECO:0000256" key="5">
    <source>
        <dbReference type="ARBA" id="ARBA00022729"/>
    </source>
</evidence>
<comment type="subcellular location">
    <subcellularLocation>
        <location evidence="1">Periplasm</location>
    </subcellularLocation>
</comment>
<dbReference type="InterPro" id="IPR050490">
    <property type="entry name" value="Bact_solute-bd_prot1"/>
</dbReference>
<dbReference type="GO" id="GO:0042597">
    <property type="term" value="C:periplasmic space"/>
    <property type="evidence" value="ECO:0007669"/>
    <property type="project" value="UniProtKB-SubCell"/>
</dbReference>
<organism evidence="10 11">
    <name type="scientific">Microvirga alba</name>
    <dbReference type="NCBI Taxonomy" id="2791025"/>
    <lineage>
        <taxon>Bacteria</taxon>
        <taxon>Pseudomonadati</taxon>
        <taxon>Pseudomonadota</taxon>
        <taxon>Alphaproteobacteria</taxon>
        <taxon>Hyphomicrobiales</taxon>
        <taxon>Methylobacteriaceae</taxon>
        <taxon>Microvirga</taxon>
    </lineage>
</organism>
<keyword evidence="6" id="KW-0574">Periplasm</keyword>
<dbReference type="EMBL" id="JADQDO010000002">
    <property type="protein sequence ID" value="MBF9232691.1"/>
    <property type="molecule type" value="Genomic_DNA"/>
</dbReference>
<name>A0A931BKN4_9HYPH</name>
<proteinExistence type="inferred from homology"/>
<evidence type="ECO:0000256" key="8">
    <source>
        <dbReference type="ARBA" id="ARBA00049753"/>
    </source>
</evidence>
<comment type="function">
    <text evidence="7">Part of a binding-protein-dependent transport system for a sugar.</text>
</comment>
<evidence type="ECO:0000256" key="4">
    <source>
        <dbReference type="ARBA" id="ARBA00022597"/>
    </source>
</evidence>
<comment type="similarity">
    <text evidence="2">Belongs to the bacterial solute-binding protein 1 family.</text>
</comment>
<dbReference type="SUPFAM" id="SSF53850">
    <property type="entry name" value="Periplasmic binding protein-like II"/>
    <property type="match status" value="1"/>
</dbReference>
<evidence type="ECO:0000256" key="7">
    <source>
        <dbReference type="ARBA" id="ARBA00049629"/>
    </source>
</evidence>
<evidence type="ECO:0000256" key="6">
    <source>
        <dbReference type="ARBA" id="ARBA00022764"/>
    </source>
</evidence>
<protein>
    <recommendedName>
        <fullName evidence="8">Probable sugar-binding periplasmic protein</fullName>
    </recommendedName>
</protein>
<evidence type="ECO:0000256" key="2">
    <source>
        <dbReference type="ARBA" id="ARBA00008520"/>
    </source>
</evidence>
<keyword evidence="3" id="KW-0813">Transport</keyword>
<keyword evidence="4" id="KW-0762">Sugar transport</keyword>
<dbReference type="Pfam" id="PF01547">
    <property type="entry name" value="SBP_bac_1"/>
    <property type="match status" value="1"/>
</dbReference>
<dbReference type="PANTHER" id="PTHR43649:SF28">
    <property type="entry name" value="BINDING PROTEIN COMPONENT OF ABC SUGAR TRANSPORTER-RELATED"/>
    <property type="match status" value="1"/>
</dbReference>
<dbReference type="InterPro" id="IPR006059">
    <property type="entry name" value="SBP"/>
</dbReference>
<dbReference type="PANTHER" id="PTHR43649">
    <property type="entry name" value="ARABINOSE-BINDING PROTEIN-RELATED"/>
    <property type="match status" value="1"/>
</dbReference>
<accession>A0A931BKN4</accession>
<feature type="chain" id="PRO_5037457476" description="Probable sugar-binding periplasmic protein" evidence="9">
    <location>
        <begin position="36"/>
        <end position="429"/>
    </location>
</feature>
<dbReference type="Gene3D" id="3.40.190.10">
    <property type="entry name" value="Periplasmic binding protein-like II"/>
    <property type="match status" value="2"/>
</dbReference>
<evidence type="ECO:0000256" key="3">
    <source>
        <dbReference type="ARBA" id="ARBA00022448"/>
    </source>
</evidence>
<evidence type="ECO:0000313" key="11">
    <source>
        <dbReference type="Proteomes" id="UP000599312"/>
    </source>
</evidence>
<comment type="caution">
    <text evidence="10">The sequence shown here is derived from an EMBL/GenBank/DDBJ whole genome shotgun (WGS) entry which is preliminary data.</text>
</comment>
<reference evidence="10" key="1">
    <citation type="submission" date="2020-11" db="EMBL/GenBank/DDBJ databases">
        <authorList>
            <person name="Kim M.K."/>
        </authorList>
    </citation>
    <scope>NUCLEOTIDE SEQUENCE</scope>
    <source>
        <strain evidence="10">BT350</strain>
    </source>
</reference>
<keyword evidence="11" id="KW-1185">Reference proteome</keyword>
<evidence type="ECO:0000313" key="10">
    <source>
        <dbReference type="EMBL" id="MBF9232691.1"/>
    </source>
</evidence>
<dbReference type="Proteomes" id="UP000599312">
    <property type="component" value="Unassembled WGS sequence"/>
</dbReference>
<keyword evidence="5 9" id="KW-0732">Signal</keyword>
<sequence>MRPLHAKNLVRRAGQMLATVSVAAAAMAFANVAGAQTLTIESWRNDDADVWNSQIIPAFNKKYPNIKVQFKADPPTEYNAALNARLTGGTAGDLITCRPFDASLDLFKKGQLLPVNDVQGIENFSDVAKSAWSTDDGKTTFCMPMASVIHGFIYNKPIFDELKLTPPKTVSEFHAVLDKIKAHGKYTPIAMGTADQWEAATMGLQNIGVNYWKGEEGRKALIDGKQKFTDPAYVQTFAELASWAPYMGKGYQAQKYPDTQNLFALGRAAIYPGGSWDVPIFRKQADFEFDAFAPPVPDGASKCYISDHTDIALGINAKSKSVEAAKTFLSWIASSDFADIYANSLPGFFPLSKEKVTVKDPVAAKFVGWRATCDSSIRNSYQILSRGTPNLENELWNVSAQVLNGTMKPEEAAKKAEDGLASWYAPHKK</sequence>
<evidence type="ECO:0000256" key="1">
    <source>
        <dbReference type="ARBA" id="ARBA00004418"/>
    </source>
</evidence>
<feature type="signal peptide" evidence="9">
    <location>
        <begin position="1"/>
        <end position="35"/>
    </location>
</feature>